<gene>
    <name evidence="2" type="ORF">B0T10DRAFT_294824</name>
</gene>
<dbReference type="OrthoDB" id="2533647at2759"/>
<keyword evidence="3" id="KW-1185">Reference proteome</keyword>
<dbReference type="EMBL" id="JAGPYM010000007">
    <property type="protein sequence ID" value="KAH6892445.1"/>
    <property type="molecule type" value="Genomic_DNA"/>
</dbReference>
<proteinExistence type="predicted"/>
<reference evidence="2 3" key="1">
    <citation type="journal article" date="2021" name="Nat. Commun.">
        <title>Genetic determinants of endophytism in the Arabidopsis root mycobiome.</title>
        <authorList>
            <person name="Mesny F."/>
            <person name="Miyauchi S."/>
            <person name="Thiergart T."/>
            <person name="Pickel B."/>
            <person name="Atanasova L."/>
            <person name="Karlsson M."/>
            <person name="Huettel B."/>
            <person name="Barry K.W."/>
            <person name="Haridas S."/>
            <person name="Chen C."/>
            <person name="Bauer D."/>
            <person name="Andreopoulos W."/>
            <person name="Pangilinan J."/>
            <person name="LaButti K."/>
            <person name="Riley R."/>
            <person name="Lipzen A."/>
            <person name="Clum A."/>
            <person name="Drula E."/>
            <person name="Henrissat B."/>
            <person name="Kohler A."/>
            <person name="Grigoriev I.V."/>
            <person name="Martin F.M."/>
            <person name="Hacquard S."/>
        </authorList>
    </citation>
    <scope>NUCLEOTIDE SEQUENCE [LARGE SCALE GENOMIC DNA]</scope>
    <source>
        <strain evidence="2 3">MPI-CAGE-CH-0241</strain>
    </source>
</reference>
<dbReference type="InterPro" id="IPR032710">
    <property type="entry name" value="NTF2-like_dom_sf"/>
</dbReference>
<evidence type="ECO:0000313" key="2">
    <source>
        <dbReference type="EMBL" id="KAH6892445.1"/>
    </source>
</evidence>
<protein>
    <submittedName>
        <fullName evidence="2">Catabolic 3-dehydroquinase</fullName>
    </submittedName>
</protein>
<dbReference type="Proteomes" id="UP000777438">
    <property type="component" value="Unassembled WGS sequence"/>
</dbReference>
<evidence type="ECO:0000313" key="3">
    <source>
        <dbReference type="Proteomes" id="UP000777438"/>
    </source>
</evidence>
<dbReference type="AlphaFoldDB" id="A0A9P8W7I1"/>
<evidence type="ECO:0000259" key="1">
    <source>
        <dbReference type="Pfam" id="PF13577"/>
    </source>
</evidence>
<dbReference type="Pfam" id="PF13577">
    <property type="entry name" value="SnoaL_4"/>
    <property type="match status" value="1"/>
</dbReference>
<dbReference type="InterPro" id="IPR037401">
    <property type="entry name" value="SnoaL-like"/>
</dbReference>
<organism evidence="2 3">
    <name type="scientific">Thelonectria olida</name>
    <dbReference type="NCBI Taxonomy" id="1576542"/>
    <lineage>
        <taxon>Eukaryota</taxon>
        <taxon>Fungi</taxon>
        <taxon>Dikarya</taxon>
        <taxon>Ascomycota</taxon>
        <taxon>Pezizomycotina</taxon>
        <taxon>Sordariomycetes</taxon>
        <taxon>Hypocreomycetidae</taxon>
        <taxon>Hypocreales</taxon>
        <taxon>Nectriaceae</taxon>
        <taxon>Thelonectria</taxon>
    </lineage>
</organism>
<feature type="domain" description="SnoaL-like" evidence="1">
    <location>
        <begin position="24"/>
        <end position="134"/>
    </location>
</feature>
<dbReference type="SUPFAM" id="SSF54427">
    <property type="entry name" value="NTF2-like"/>
    <property type="match status" value="1"/>
</dbReference>
<sequence length="244" mass="27965">MVYNITADETQRTVWSHLNGTTNEVLDRFRVSELCKGWPVYRDASEWNNFRDIFADDGAFVFTTWSGGLPIEDFIKISKEGRTNGDFIMHRELGTLVDLNPQNGRAIGKMKTTITQRFHLDGIEFDIDCDNRFVFFCRKDTTQSSPEIPAWKVQYYKVFYEKDKVVPVDGTSVPDFTAEELDKYPEGYKHLGAAQAKLGHKILTDLPTMNNEGFTILCQAMDLWLRGEEVADTLGVPKTIQPRF</sequence>
<accession>A0A9P8W7I1</accession>
<name>A0A9P8W7I1_9HYPO</name>
<comment type="caution">
    <text evidence="2">The sequence shown here is derived from an EMBL/GenBank/DDBJ whole genome shotgun (WGS) entry which is preliminary data.</text>
</comment>